<dbReference type="Proteomes" id="UP000045051">
    <property type="component" value="Unassembled WGS sequence"/>
</dbReference>
<evidence type="ECO:0000313" key="5">
    <source>
        <dbReference type="Proteomes" id="UP000038200"/>
    </source>
</evidence>
<dbReference type="PANTHER" id="PTHR37512:SF1">
    <property type="entry name" value="NADR_TTD14 AAA DOMAIN-CONTAINING PROTEIN"/>
    <property type="match status" value="1"/>
</dbReference>
<evidence type="ECO:0000313" key="3">
    <source>
        <dbReference type="EMBL" id="CEN54111.1"/>
    </source>
</evidence>
<evidence type="ECO:0000313" key="7">
    <source>
        <dbReference type="Proteomes" id="UP000265497"/>
    </source>
</evidence>
<dbReference type="InterPro" id="IPR038727">
    <property type="entry name" value="NadR/Ttd14_AAA_dom"/>
</dbReference>
<dbReference type="EMBL" id="NSDI01000012">
    <property type="protein sequence ID" value="RIY35443.1"/>
    <property type="molecule type" value="Genomic_DNA"/>
</dbReference>
<dbReference type="InterPro" id="IPR027417">
    <property type="entry name" value="P-loop_NTPase"/>
</dbReference>
<dbReference type="SUPFAM" id="SSF52540">
    <property type="entry name" value="P-loop containing nucleoside triphosphate hydrolases"/>
    <property type="match status" value="1"/>
</dbReference>
<dbReference type="EMBL" id="CDOL01000264">
    <property type="protein sequence ID" value="CEN54111.1"/>
    <property type="molecule type" value="Genomic_DNA"/>
</dbReference>
<evidence type="ECO:0000313" key="4">
    <source>
        <dbReference type="EMBL" id="RIY35443.1"/>
    </source>
</evidence>
<evidence type="ECO:0000313" key="6">
    <source>
        <dbReference type="Proteomes" id="UP000045051"/>
    </source>
</evidence>
<dbReference type="GO" id="GO:0016779">
    <property type="term" value="F:nucleotidyltransferase activity"/>
    <property type="evidence" value="ECO:0007669"/>
    <property type="project" value="UniProtKB-KW"/>
</dbReference>
<sequence>MEKKLKQTATNICRVTFVGPESTGKTTISQALAQKYQTEWVPEFMRTYLQQKWDEKREVCDWEDLLPIAKGQMVMENELIKKANEFIFCDTNLFELMTYSYIYYGKCDPLIEKYAIDNQYDFIFLTYIDVPWLPDDLRDKPNEREYMFQQFKQMLNQHKKSYILLEGNHEQRMKKVIDTIDNYSCL</sequence>
<dbReference type="Proteomes" id="UP000038200">
    <property type="component" value="Unassembled WGS sequence"/>
</dbReference>
<dbReference type="Pfam" id="PF13521">
    <property type="entry name" value="AAA_28"/>
    <property type="match status" value="1"/>
</dbReference>
<keyword evidence="4" id="KW-0548">Nucleotidyltransferase</keyword>
<dbReference type="Proteomes" id="UP000265497">
    <property type="component" value="Unassembled WGS sequence"/>
</dbReference>
<protein>
    <submittedName>
        <fullName evidence="4">Nicotinate-nucleotide adenylyltransferase</fullName>
    </submittedName>
    <submittedName>
        <fullName evidence="2">Transcriptional regulatory protein NadR</fullName>
    </submittedName>
</protein>
<gene>
    <name evidence="2" type="ORF">CCAND38_80014</name>
    <name evidence="3" type="ORF">CCAND93_720004</name>
    <name evidence="4" type="ORF">CKY20_10660</name>
</gene>
<name>A0A0B7I6H5_9FLAO</name>
<dbReference type="PANTHER" id="PTHR37512">
    <property type="entry name" value="TRIFUNCTIONAL NAD BIOSYNTHESIS/REGULATOR PROTEIN NADR"/>
    <property type="match status" value="1"/>
</dbReference>
<dbReference type="RefSeq" id="WP_042009460.1">
    <property type="nucleotide sequence ID" value="NZ_CDOH01000137.1"/>
</dbReference>
<reference evidence="4 7" key="2">
    <citation type="submission" date="2017-08" db="EMBL/GenBank/DDBJ databases">
        <title>Capnocytophaga canis 17-158 assembly.</title>
        <authorList>
            <person name="Gulvik C.A."/>
        </authorList>
    </citation>
    <scope>NUCLEOTIDE SEQUENCE [LARGE SCALE GENOMIC DNA]</scope>
    <source>
        <strain evidence="4 7">17-158</strain>
    </source>
</reference>
<accession>A0A0B7I6H5</accession>
<evidence type="ECO:0000259" key="1">
    <source>
        <dbReference type="Pfam" id="PF13521"/>
    </source>
</evidence>
<proteinExistence type="predicted"/>
<reference evidence="5 6" key="1">
    <citation type="submission" date="2015-01" db="EMBL/GenBank/DDBJ databases">
        <authorList>
            <person name="MANFREDI Pablo"/>
        </authorList>
    </citation>
    <scope>NUCLEOTIDE SEQUENCE [LARGE SCALE GENOMIC DNA]</scope>
    <source>
        <strain evidence="2 6">CcD38</strain>
        <strain evidence="3 5">CcD93</strain>
    </source>
</reference>
<evidence type="ECO:0000313" key="2">
    <source>
        <dbReference type="EMBL" id="CEN49203.1"/>
    </source>
</evidence>
<keyword evidence="6" id="KW-1185">Reference proteome</keyword>
<organism evidence="2 6">
    <name type="scientific">Capnocytophaga canis</name>
    <dbReference type="NCBI Taxonomy" id="1848903"/>
    <lineage>
        <taxon>Bacteria</taxon>
        <taxon>Pseudomonadati</taxon>
        <taxon>Bacteroidota</taxon>
        <taxon>Flavobacteriia</taxon>
        <taxon>Flavobacteriales</taxon>
        <taxon>Flavobacteriaceae</taxon>
        <taxon>Capnocytophaga</taxon>
    </lineage>
</organism>
<dbReference type="GeneID" id="97263348"/>
<dbReference type="EMBL" id="CDOI01000195">
    <property type="protein sequence ID" value="CEN49203.1"/>
    <property type="molecule type" value="Genomic_DNA"/>
</dbReference>
<dbReference type="STRING" id="1848903.CCAND38_80014"/>
<dbReference type="AlphaFoldDB" id="A0A0B7I6H5"/>
<dbReference type="OrthoDB" id="9151999at2"/>
<dbReference type="InterPro" id="IPR052735">
    <property type="entry name" value="NAD_biosynth-regulator"/>
</dbReference>
<feature type="domain" description="NadR/Ttd14 AAA" evidence="1">
    <location>
        <begin position="14"/>
        <end position="172"/>
    </location>
</feature>
<keyword evidence="4" id="KW-0808">Transferase</keyword>
<dbReference type="Gene3D" id="3.40.50.300">
    <property type="entry name" value="P-loop containing nucleotide triphosphate hydrolases"/>
    <property type="match status" value="1"/>
</dbReference>